<name>A0AAU9ICJ5_9CILI</name>
<dbReference type="GO" id="GO:0004674">
    <property type="term" value="F:protein serine/threonine kinase activity"/>
    <property type="evidence" value="ECO:0007669"/>
    <property type="project" value="UniProtKB-KW"/>
</dbReference>
<dbReference type="GO" id="GO:0005524">
    <property type="term" value="F:ATP binding"/>
    <property type="evidence" value="ECO:0007669"/>
    <property type="project" value="UniProtKB-KW"/>
</dbReference>
<evidence type="ECO:0000313" key="12">
    <source>
        <dbReference type="Proteomes" id="UP001162131"/>
    </source>
</evidence>
<protein>
    <recommendedName>
        <fullName evidence="1">non-specific serine/threonine protein kinase</fullName>
        <ecNumber evidence="1">2.7.11.1</ecNumber>
    </recommendedName>
</protein>
<keyword evidence="2" id="KW-0723">Serine/threonine-protein kinase</keyword>
<dbReference type="Pfam" id="PF00069">
    <property type="entry name" value="Pkinase"/>
    <property type="match status" value="1"/>
</dbReference>
<evidence type="ECO:0000256" key="9">
    <source>
        <dbReference type="SAM" id="MobiDB-lite"/>
    </source>
</evidence>
<dbReference type="EC" id="2.7.11.1" evidence="1"/>
<comment type="catalytic activity">
    <reaction evidence="8">
        <text>L-seryl-[protein] + ATP = O-phospho-L-seryl-[protein] + ADP + H(+)</text>
        <dbReference type="Rhea" id="RHEA:17989"/>
        <dbReference type="Rhea" id="RHEA-COMP:9863"/>
        <dbReference type="Rhea" id="RHEA-COMP:11604"/>
        <dbReference type="ChEBI" id="CHEBI:15378"/>
        <dbReference type="ChEBI" id="CHEBI:29999"/>
        <dbReference type="ChEBI" id="CHEBI:30616"/>
        <dbReference type="ChEBI" id="CHEBI:83421"/>
        <dbReference type="ChEBI" id="CHEBI:456216"/>
        <dbReference type="EC" id="2.7.11.1"/>
    </reaction>
</comment>
<gene>
    <name evidence="11" type="ORF">BSTOLATCC_MIC3888</name>
</gene>
<feature type="compositionally biased region" description="Acidic residues" evidence="9">
    <location>
        <begin position="256"/>
        <end position="268"/>
    </location>
</feature>
<keyword evidence="12" id="KW-1185">Reference proteome</keyword>
<organism evidence="11 12">
    <name type="scientific">Blepharisma stoltei</name>
    <dbReference type="NCBI Taxonomy" id="1481888"/>
    <lineage>
        <taxon>Eukaryota</taxon>
        <taxon>Sar</taxon>
        <taxon>Alveolata</taxon>
        <taxon>Ciliophora</taxon>
        <taxon>Postciliodesmatophora</taxon>
        <taxon>Heterotrichea</taxon>
        <taxon>Heterotrichida</taxon>
        <taxon>Blepharismidae</taxon>
        <taxon>Blepharisma</taxon>
    </lineage>
</organism>
<dbReference type="Gene3D" id="1.25.10.10">
    <property type="entry name" value="Leucine-rich Repeat Variant"/>
    <property type="match status" value="1"/>
</dbReference>
<dbReference type="PROSITE" id="PS50011">
    <property type="entry name" value="PROTEIN_KINASE_DOM"/>
    <property type="match status" value="1"/>
</dbReference>
<dbReference type="GO" id="GO:0005737">
    <property type="term" value="C:cytoplasm"/>
    <property type="evidence" value="ECO:0007669"/>
    <property type="project" value="TreeGrafter"/>
</dbReference>
<keyword evidence="5" id="KW-0418">Kinase</keyword>
<keyword evidence="4" id="KW-0547">Nucleotide-binding</keyword>
<keyword evidence="3" id="KW-0808">Transferase</keyword>
<evidence type="ECO:0000256" key="4">
    <source>
        <dbReference type="ARBA" id="ARBA00022741"/>
    </source>
</evidence>
<accession>A0AAU9ICJ5</accession>
<reference evidence="11" key="1">
    <citation type="submission" date="2021-09" db="EMBL/GenBank/DDBJ databases">
        <authorList>
            <consortium name="AG Swart"/>
            <person name="Singh M."/>
            <person name="Singh A."/>
            <person name="Seah K."/>
            <person name="Emmerich C."/>
        </authorList>
    </citation>
    <scope>NUCLEOTIDE SEQUENCE</scope>
    <source>
        <strain evidence="11">ATCC30299</strain>
    </source>
</reference>
<evidence type="ECO:0000256" key="8">
    <source>
        <dbReference type="ARBA" id="ARBA00048679"/>
    </source>
</evidence>
<evidence type="ECO:0000256" key="6">
    <source>
        <dbReference type="ARBA" id="ARBA00022840"/>
    </source>
</evidence>
<dbReference type="InterPro" id="IPR000719">
    <property type="entry name" value="Prot_kinase_dom"/>
</dbReference>
<evidence type="ECO:0000256" key="3">
    <source>
        <dbReference type="ARBA" id="ARBA00022679"/>
    </source>
</evidence>
<evidence type="ECO:0000256" key="1">
    <source>
        <dbReference type="ARBA" id="ARBA00012513"/>
    </source>
</evidence>
<dbReference type="SUPFAM" id="SSF56112">
    <property type="entry name" value="Protein kinase-like (PK-like)"/>
    <property type="match status" value="1"/>
</dbReference>
<comment type="caution">
    <text evidence="11">The sequence shown here is derived from an EMBL/GenBank/DDBJ whole genome shotgun (WGS) entry which is preliminary data.</text>
</comment>
<dbReference type="InterPro" id="IPR016024">
    <property type="entry name" value="ARM-type_fold"/>
</dbReference>
<dbReference type="EMBL" id="CAJZBQ010000004">
    <property type="protein sequence ID" value="CAG9311600.1"/>
    <property type="molecule type" value="Genomic_DNA"/>
</dbReference>
<proteinExistence type="predicted"/>
<dbReference type="Proteomes" id="UP001162131">
    <property type="component" value="Unassembled WGS sequence"/>
</dbReference>
<evidence type="ECO:0000256" key="7">
    <source>
        <dbReference type="ARBA" id="ARBA00047899"/>
    </source>
</evidence>
<dbReference type="AlphaFoldDB" id="A0AAU9ICJ5"/>
<keyword evidence="6" id="KW-0067">ATP-binding</keyword>
<evidence type="ECO:0000256" key="2">
    <source>
        <dbReference type="ARBA" id="ARBA00022527"/>
    </source>
</evidence>
<dbReference type="SUPFAM" id="SSF48371">
    <property type="entry name" value="ARM repeat"/>
    <property type="match status" value="1"/>
</dbReference>
<dbReference type="PANTHER" id="PTHR24361">
    <property type="entry name" value="MITOGEN-ACTIVATED KINASE KINASE KINASE"/>
    <property type="match status" value="1"/>
</dbReference>
<dbReference type="InterPro" id="IPR011009">
    <property type="entry name" value="Kinase-like_dom_sf"/>
</dbReference>
<feature type="domain" description="Protein kinase" evidence="10">
    <location>
        <begin position="12"/>
        <end position="235"/>
    </location>
</feature>
<dbReference type="CDD" id="cd00180">
    <property type="entry name" value="PKc"/>
    <property type="match status" value="1"/>
</dbReference>
<comment type="catalytic activity">
    <reaction evidence="7">
        <text>L-threonyl-[protein] + ATP = O-phospho-L-threonyl-[protein] + ADP + H(+)</text>
        <dbReference type="Rhea" id="RHEA:46608"/>
        <dbReference type="Rhea" id="RHEA-COMP:11060"/>
        <dbReference type="Rhea" id="RHEA-COMP:11605"/>
        <dbReference type="ChEBI" id="CHEBI:15378"/>
        <dbReference type="ChEBI" id="CHEBI:30013"/>
        <dbReference type="ChEBI" id="CHEBI:30616"/>
        <dbReference type="ChEBI" id="CHEBI:61977"/>
        <dbReference type="ChEBI" id="CHEBI:456216"/>
        <dbReference type="EC" id="2.7.11.1"/>
    </reaction>
</comment>
<dbReference type="PANTHER" id="PTHR24361:SF433">
    <property type="entry name" value="PROTEIN KINASE DOMAIN-CONTAINING PROTEIN"/>
    <property type="match status" value="1"/>
</dbReference>
<feature type="region of interest" description="Disordered" evidence="9">
    <location>
        <begin position="249"/>
        <end position="277"/>
    </location>
</feature>
<evidence type="ECO:0000313" key="11">
    <source>
        <dbReference type="EMBL" id="CAG9311600.1"/>
    </source>
</evidence>
<evidence type="ECO:0000259" key="10">
    <source>
        <dbReference type="PROSITE" id="PS50011"/>
    </source>
</evidence>
<evidence type="ECO:0000256" key="5">
    <source>
        <dbReference type="ARBA" id="ARBA00022777"/>
    </source>
</evidence>
<sequence length="739" mass="84092">MASTVQDMIGDYKILEIISTTTQETIYKAQNPQGIIVTLKLLMHETYTADLLQVFQNKISLLKAASHKHLLRYLDFFDTSTSFVVVYEYSSGILISDSIRWKGAFSENFVKKYTRQILKTLYYLHGIGVVHGQLGCDKIMLNEEGMLKIFDFGLGKRIDEKSAPEIKERKESQFSVDMWSLGYILLEIATGREGNKNELLRAGLDENFRSLVIQLLDEDYKTRITAEEVFEHPFLTKLRDSFINRHRRHEARTSYEEDEEDKNNETELELSPKLGEHSVRTQLTKTTRIGTSSANSPRGVVSNNHSFSFVSAGEQSFFLENLDLNSNRLVSSLETLVQVAIAKPETKESLPAYFINLKEIIEECEDSSVLNLCFKIIALASESTHEILEKICTSGLLCSLLQYVGDENEHEFRLSIAYILKQLFQFDDLIKMCLAAGALEALPLFLDADFENNKDLIFIAIDCMMPLRHNYDSLCIWGSFGTAERIVMTFSSLINEDLEYLQKTAELILTFARGPKAEHLCSKEILNLLLFSMRKAPDDILVLIIKSLRALAEKHANELENEGIMVDLVYYLNKSNPVVHEAIEAMLDLCGTSSARVEQLALANCIPELQKIIINESNDSQSALDLFCMFAATSQACRWKLRQAKSLGFMVKYLNDDNVIEALGKWIMQDPEVESEVLKPCNLDIIAERISQETRLIKWEGVLESSNTIRRALYEAVKKKGGNPRVLDLIKQVMNRYEN</sequence>
<dbReference type="InterPro" id="IPR053235">
    <property type="entry name" value="Ser_Thr_kinase"/>
</dbReference>
<dbReference type="Gene3D" id="1.10.510.10">
    <property type="entry name" value="Transferase(Phosphotransferase) domain 1"/>
    <property type="match status" value="1"/>
</dbReference>
<dbReference type="InterPro" id="IPR011989">
    <property type="entry name" value="ARM-like"/>
</dbReference>